<evidence type="ECO:0000313" key="2">
    <source>
        <dbReference type="Proteomes" id="UP000680670"/>
    </source>
</evidence>
<sequence length="57" mass="6547">MQAKRQDALSKPPKSKVVRRCLDQCQSTNRLSPSQSDHFIAVLFQIARDAYRQMLAL</sequence>
<reference evidence="1 2" key="1">
    <citation type="submission" date="2021-03" db="EMBL/GenBank/DDBJ databases">
        <title>Antimicrobial resistance genes in bacteria isolated from Japanese honey, and their potential for conferring macrolide and lincosamide resistance in the American foulbrood pathogen Paenibacillus larvae.</title>
        <authorList>
            <person name="Okamoto M."/>
            <person name="Kumagai M."/>
            <person name="Kanamori H."/>
            <person name="Takamatsu D."/>
        </authorList>
    </citation>
    <scope>NUCLEOTIDE SEQUENCE [LARGE SCALE GENOMIC DNA]</scope>
    <source>
        <strain evidence="1 2">J6TS1</strain>
    </source>
</reference>
<gene>
    <name evidence="1" type="ORF">J6TS1_29230</name>
</gene>
<proteinExistence type="predicted"/>
<dbReference type="EMBL" id="BORJ01000007">
    <property type="protein sequence ID" value="GIN97053.1"/>
    <property type="molecule type" value="Genomic_DNA"/>
</dbReference>
<accession>A0ABQ4KYD7</accession>
<comment type="caution">
    <text evidence="1">The sequence shown here is derived from an EMBL/GenBank/DDBJ whole genome shotgun (WGS) entry which is preliminary data.</text>
</comment>
<organism evidence="1 2">
    <name type="scientific">Siminovitchia terrae</name>
    <name type="common">Bacillus terrae</name>
    <dbReference type="NCBI Taxonomy" id="1914933"/>
    <lineage>
        <taxon>Bacteria</taxon>
        <taxon>Bacillati</taxon>
        <taxon>Bacillota</taxon>
        <taxon>Bacilli</taxon>
        <taxon>Bacillales</taxon>
        <taxon>Bacillaceae</taxon>
        <taxon>Siminovitchia</taxon>
    </lineage>
</organism>
<dbReference type="Proteomes" id="UP000680670">
    <property type="component" value="Unassembled WGS sequence"/>
</dbReference>
<protein>
    <submittedName>
        <fullName evidence="1">Uncharacterized protein</fullName>
    </submittedName>
</protein>
<evidence type="ECO:0000313" key="1">
    <source>
        <dbReference type="EMBL" id="GIN97053.1"/>
    </source>
</evidence>
<keyword evidence="2" id="KW-1185">Reference proteome</keyword>
<name>A0ABQ4KYD7_SIMTE</name>